<dbReference type="FunFam" id="2.120.10.30:FF:000199">
    <property type="entry name" value="Serine peptidase family S9"/>
    <property type="match status" value="1"/>
</dbReference>
<dbReference type="AlphaFoldDB" id="C5A5B9"/>
<sequence>MTLIDLPLYLDISRNAKLLYEKSRFILVVSMAKGLGIKDIGKFKLVGNIDAFGRRLVFQVTEISVEKDDYFSKLYLYDGRKVKPFTSGKKDGNPRFSPDGKLIAFTSKRDKESKEAELYVIPTDGGEARLLTKFKYGIKNLRFTEDGKSVAVVTPVKVEKKPKDDVHVIREIPFWFNGVGWVYGKRSVVHLVDVESGKKRRVTPKSLDVSQVRFHNGRLYFVAQEDREKKPMVSDLYILEGRKARKLTPGKWSVSDFIPLDDGTFILKANTRERGIPTNTHIYHYNPETGELRKLTAGLDRSAYNSLNSDVRGSQRAELVFKDGWVYYVATDGPRANLFRVNLEGKIERVVGGNRSVESFAIGDYIAFTAQDAVTPTELYVLRDGKEKKLTDFNGWIKGYKLSRPEHFKVKASDGAEIDAWIMKPVDFEPGRKYPAVLEIHGGPKTAYGYSFMHEFHVLTAKGFVVIFSNPRGSDGYGEEFADIRGHYGERDYQDLMEVVDEALKRFDFIDEERIGVTGGSYGGFMTNWIVGHTNRFKAAVTQRSISNWVSFFGTTDIGYFFAPDQIGGDPWSNTEGYWEKSPLKYAPNVETPLLIIHSMEDYRCWLPEALQFYTALKYLGKTVELALFPGENHDLSRGGKPKHRVKRLELIAGWMERWLKG</sequence>
<dbReference type="HOGENOM" id="CLU_008615_2_1_2"/>
<keyword evidence="7" id="KW-1185">Reference proteome</keyword>
<protein>
    <submittedName>
        <fullName evidence="6">Peptidase, prolyl oligopeptidase family</fullName>
    </submittedName>
</protein>
<dbReference type="InterPro" id="IPR001375">
    <property type="entry name" value="Peptidase_S9_cat"/>
</dbReference>
<dbReference type="GO" id="GO:0006508">
    <property type="term" value="P:proteolysis"/>
    <property type="evidence" value="ECO:0007669"/>
    <property type="project" value="UniProtKB-KW"/>
</dbReference>
<dbReference type="InterPro" id="IPR029058">
    <property type="entry name" value="AB_hydrolase_fold"/>
</dbReference>
<dbReference type="eggNOG" id="arCOG01646">
    <property type="taxonomic scope" value="Archaea"/>
</dbReference>
<proteinExistence type="inferred from homology"/>
<dbReference type="MEROPS" id="S09.071"/>
<dbReference type="STRING" id="593117.TGAM_0929"/>
<dbReference type="KEGG" id="tga:TGAM_0929"/>
<reference evidence="6 7" key="1">
    <citation type="journal article" date="2007" name="Genome Biol.">
        <title>Genome analysis and genome-wide proteomics of Thermococcus gammatolerans, the most radioresistant organism known amongst the Archaea.</title>
        <authorList>
            <person name="Zivanovic Y."/>
            <person name="Armengaud J."/>
            <person name="Lagorce A."/>
            <person name="Leplat C."/>
            <person name="Guerin P."/>
            <person name="Dutertre M."/>
            <person name="Anthouard V."/>
            <person name="Forterre P."/>
            <person name="Wincker P."/>
            <person name="Confalonieri F."/>
        </authorList>
    </citation>
    <scope>NUCLEOTIDE SEQUENCE [LARGE SCALE GENOMIC DNA]</scope>
    <source>
        <strain evidence="7">DSM 15229 / JCM 11827 / EJ3</strain>
    </source>
</reference>
<keyword evidence="4" id="KW-0720">Serine protease</keyword>
<dbReference type="Gene3D" id="2.120.10.30">
    <property type="entry name" value="TolB, C-terminal domain"/>
    <property type="match status" value="2"/>
</dbReference>
<dbReference type="FunFam" id="3.40.50.1820:FF:000028">
    <property type="entry name" value="S9 family peptidase"/>
    <property type="match status" value="1"/>
</dbReference>
<evidence type="ECO:0000256" key="3">
    <source>
        <dbReference type="ARBA" id="ARBA00022801"/>
    </source>
</evidence>
<dbReference type="PATRIC" id="fig|593117.10.peg.922"/>
<dbReference type="Gene3D" id="3.40.50.1820">
    <property type="entry name" value="alpha/beta hydrolase"/>
    <property type="match status" value="1"/>
</dbReference>
<dbReference type="SUPFAM" id="SSF82171">
    <property type="entry name" value="DPP6 N-terminal domain-like"/>
    <property type="match status" value="1"/>
</dbReference>
<accession>C5A5B9</accession>
<evidence type="ECO:0000256" key="4">
    <source>
        <dbReference type="ARBA" id="ARBA00022825"/>
    </source>
</evidence>
<dbReference type="SUPFAM" id="SSF53474">
    <property type="entry name" value="alpha/beta-Hydrolases"/>
    <property type="match status" value="1"/>
</dbReference>
<dbReference type="InterPro" id="IPR011042">
    <property type="entry name" value="6-blade_b-propeller_TolB-like"/>
</dbReference>
<evidence type="ECO:0000256" key="1">
    <source>
        <dbReference type="ARBA" id="ARBA00010040"/>
    </source>
</evidence>
<keyword evidence="2" id="KW-0645">Protease</keyword>
<dbReference type="Proteomes" id="UP000001488">
    <property type="component" value="Chromosome"/>
</dbReference>
<feature type="domain" description="Peptidase S9 prolyl oligopeptidase catalytic" evidence="5">
    <location>
        <begin position="451"/>
        <end position="661"/>
    </location>
</feature>
<comment type="similarity">
    <text evidence="1">Belongs to the peptidase S9C family.</text>
</comment>
<evidence type="ECO:0000259" key="5">
    <source>
        <dbReference type="Pfam" id="PF00326"/>
    </source>
</evidence>
<dbReference type="PaxDb" id="593117-TGAM_0929"/>
<dbReference type="PANTHER" id="PTHR42776">
    <property type="entry name" value="SERINE PEPTIDASE S9 FAMILY MEMBER"/>
    <property type="match status" value="1"/>
</dbReference>
<gene>
    <name evidence="6" type="ordered locus">TGAM_0929</name>
</gene>
<evidence type="ECO:0000313" key="6">
    <source>
        <dbReference type="EMBL" id="ACS33431.1"/>
    </source>
</evidence>
<evidence type="ECO:0000313" key="7">
    <source>
        <dbReference type="Proteomes" id="UP000001488"/>
    </source>
</evidence>
<dbReference type="PANTHER" id="PTHR42776:SF27">
    <property type="entry name" value="DIPEPTIDYL PEPTIDASE FAMILY MEMBER 6"/>
    <property type="match status" value="1"/>
</dbReference>
<dbReference type="InterPro" id="IPR011659">
    <property type="entry name" value="WD40"/>
</dbReference>
<name>C5A5B9_THEGJ</name>
<dbReference type="EMBL" id="CP001398">
    <property type="protein sequence ID" value="ACS33431.1"/>
    <property type="molecule type" value="Genomic_DNA"/>
</dbReference>
<evidence type="ECO:0000256" key="2">
    <source>
        <dbReference type="ARBA" id="ARBA00022670"/>
    </source>
</evidence>
<dbReference type="Pfam" id="PF07676">
    <property type="entry name" value="PD40"/>
    <property type="match status" value="1"/>
</dbReference>
<organism evidence="6 7">
    <name type="scientific">Thermococcus gammatolerans (strain DSM 15229 / JCM 11827 / EJ3)</name>
    <dbReference type="NCBI Taxonomy" id="593117"/>
    <lineage>
        <taxon>Archaea</taxon>
        <taxon>Methanobacteriati</taxon>
        <taxon>Methanobacteriota</taxon>
        <taxon>Thermococci</taxon>
        <taxon>Thermococcales</taxon>
        <taxon>Thermococcaceae</taxon>
        <taxon>Thermococcus</taxon>
    </lineage>
</organism>
<dbReference type="Pfam" id="PF00326">
    <property type="entry name" value="Peptidase_S9"/>
    <property type="match status" value="1"/>
</dbReference>
<keyword evidence="3" id="KW-0378">Hydrolase</keyword>
<dbReference type="GO" id="GO:0004252">
    <property type="term" value="F:serine-type endopeptidase activity"/>
    <property type="evidence" value="ECO:0007669"/>
    <property type="project" value="TreeGrafter"/>
</dbReference>